<comment type="subcellular location">
    <subcellularLocation>
        <location evidence="5">Cytoplasm</location>
    </subcellularLocation>
</comment>
<dbReference type="Proteomes" id="UP000199664">
    <property type="component" value="Unassembled WGS sequence"/>
</dbReference>
<dbReference type="SMART" id="SM00732">
    <property type="entry name" value="YqgFc"/>
    <property type="match status" value="1"/>
</dbReference>
<evidence type="ECO:0000256" key="5">
    <source>
        <dbReference type="HAMAP-Rule" id="MF_00651"/>
    </source>
</evidence>
<dbReference type="InterPro" id="IPR005227">
    <property type="entry name" value="YqgF"/>
</dbReference>
<dbReference type="HAMAP" id="MF_00651">
    <property type="entry name" value="Nuclease_YqgF"/>
    <property type="match status" value="1"/>
</dbReference>
<dbReference type="Gene3D" id="3.30.420.140">
    <property type="entry name" value="YqgF/RNase H-like domain"/>
    <property type="match status" value="1"/>
</dbReference>
<evidence type="ECO:0000256" key="1">
    <source>
        <dbReference type="ARBA" id="ARBA00022490"/>
    </source>
</evidence>
<protein>
    <recommendedName>
        <fullName evidence="5">Putative pre-16S rRNA nuclease</fullName>
        <ecNumber evidence="5">3.1.-.-</ecNumber>
    </recommendedName>
</protein>
<dbReference type="InterPro" id="IPR012337">
    <property type="entry name" value="RNaseH-like_sf"/>
</dbReference>
<reference evidence="8" key="1">
    <citation type="submission" date="2016-10" db="EMBL/GenBank/DDBJ databases">
        <authorList>
            <person name="Varghese N."/>
            <person name="Submissions S."/>
        </authorList>
    </citation>
    <scope>NUCLEOTIDE SEQUENCE [LARGE SCALE GENOMIC DNA]</scope>
    <source>
        <strain evidence="8">LMG 26383,CCUG 61248,R- 45681</strain>
    </source>
</reference>
<comment type="similarity">
    <text evidence="5">Belongs to the YqgF HJR family.</text>
</comment>
<feature type="domain" description="YqgF/RNase H-like" evidence="6">
    <location>
        <begin position="51"/>
        <end position="151"/>
    </location>
</feature>
<keyword evidence="4 5" id="KW-0378">Hydrolase</keyword>
<proteinExistence type="inferred from homology"/>
<dbReference type="GO" id="GO:0005829">
    <property type="term" value="C:cytosol"/>
    <property type="evidence" value="ECO:0007669"/>
    <property type="project" value="TreeGrafter"/>
</dbReference>
<evidence type="ECO:0000313" key="7">
    <source>
        <dbReference type="EMBL" id="SEK39164.1"/>
    </source>
</evidence>
<keyword evidence="3 5" id="KW-0540">Nuclease</keyword>
<evidence type="ECO:0000256" key="4">
    <source>
        <dbReference type="ARBA" id="ARBA00022801"/>
    </source>
</evidence>
<keyword evidence="8" id="KW-1185">Reference proteome</keyword>
<keyword evidence="2 5" id="KW-0690">Ribosome biogenesis</keyword>
<accession>A0A1H7GM70</accession>
<dbReference type="SUPFAM" id="SSF53098">
    <property type="entry name" value="Ribonuclease H-like"/>
    <property type="match status" value="1"/>
</dbReference>
<dbReference type="EC" id="3.1.-.-" evidence="5"/>
<gene>
    <name evidence="7" type="ORF">SAMN04515666_101400</name>
</gene>
<dbReference type="GO" id="GO:0004518">
    <property type="term" value="F:nuclease activity"/>
    <property type="evidence" value="ECO:0007669"/>
    <property type="project" value="UniProtKB-KW"/>
</dbReference>
<dbReference type="GO" id="GO:0000967">
    <property type="term" value="P:rRNA 5'-end processing"/>
    <property type="evidence" value="ECO:0007669"/>
    <property type="project" value="UniProtKB-UniRule"/>
</dbReference>
<evidence type="ECO:0000259" key="6">
    <source>
        <dbReference type="SMART" id="SM00732"/>
    </source>
</evidence>
<evidence type="ECO:0000256" key="2">
    <source>
        <dbReference type="ARBA" id="ARBA00022517"/>
    </source>
</evidence>
<dbReference type="Pfam" id="PF03652">
    <property type="entry name" value="RuvX"/>
    <property type="match status" value="1"/>
</dbReference>
<dbReference type="PANTHER" id="PTHR33317">
    <property type="entry name" value="POLYNUCLEOTIDYL TRANSFERASE, RIBONUCLEASE H-LIKE SUPERFAMILY PROTEIN"/>
    <property type="match status" value="1"/>
</dbReference>
<name>A0A1H7GM70_9HYPH</name>
<sequence length="203" mass="21741">MGSGAEGRRADAAERQLELAGPLASAGGPCYRRQMSNLVALDHFVALPEHARLLGLDLGTKTIGLALSDVERRIATPLETIQRIKFRQDAAALLKVADKHAIAGLVIGLPLNMDGTEGPRVQSTRAFVRNLAPLTALPIVFWDERMSTLAVTRTLLDADASRARRAAVVDKMAAAYILQGALDRLGRLTADASEPGEDDYGMT</sequence>
<comment type="function">
    <text evidence="5">Could be a nuclease involved in processing of the 5'-end of pre-16S rRNA.</text>
</comment>
<dbReference type="CDD" id="cd16964">
    <property type="entry name" value="YqgF"/>
    <property type="match status" value="1"/>
</dbReference>
<dbReference type="InterPro" id="IPR037027">
    <property type="entry name" value="YqgF/RNaseH-like_dom_sf"/>
</dbReference>
<dbReference type="PANTHER" id="PTHR33317:SF4">
    <property type="entry name" value="POLYNUCLEOTIDYL TRANSFERASE, RIBONUCLEASE H-LIKE SUPERFAMILY PROTEIN"/>
    <property type="match status" value="1"/>
</dbReference>
<evidence type="ECO:0000313" key="8">
    <source>
        <dbReference type="Proteomes" id="UP000199664"/>
    </source>
</evidence>
<organism evidence="7 8">
    <name type="scientific">Bosea lupini</name>
    <dbReference type="NCBI Taxonomy" id="1036779"/>
    <lineage>
        <taxon>Bacteria</taxon>
        <taxon>Pseudomonadati</taxon>
        <taxon>Pseudomonadota</taxon>
        <taxon>Alphaproteobacteria</taxon>
        <taxon>Hyphomicrobiales</taxon>
        <taxon>Boseaceae</taxon>
        <taxon>Bosea</taxon>
    </lineage>
</organism>
<evidence type="ECO:0000256" key="3">
    <source>
        <dbReference type="ARBA" id="ARBA00022722"/>
    </source>
</evidence>
<dbReference type="NCBIfam" id="TIGR00250">
    <property type="entry name" value="RNAse_H_YqgF"/>
    <property type="match status" value="1"/>
</dbReference>
<keyword evidence="1 5" id="KW-0963">Cytoplasm</keyword>
<dbReference type="EMBL" id="FOAN01000001">
    <property type="protein sequence ID" value="SEK39164.1"/>
    <property type="molecule type" value="Genomic_DNA"/>
</dbReference>
<dbReference type="STRING" id="1036779.SAMN04515666_101400"/>
<dbReference type="InterPro" id="IPR006641">
    <property type="entry name" value="YqgF/RNaseH-like_dom"/>
</dbReference>
<dbReference type="AlphaFoldDB" id="A0A1H7GM70"/>
<dbReference type="GO" id="GO:0016788">
    <property type="term" value="F:hydrolase activity, acting on ester bonds"/>
    <property type="evidence" value="ECO:0007669"/>
    <property type="project" value="UniProtKB-UniRule"/>
</dbReference>